<dbReference type="InterPro" id="IPR036097">
    <property type="entry name" value="HisK_dim/P_sf"/>
</dbReference>
<evidence type="ECO:0000256" key="5">
    <source>
        <dbReference type="ARBA" id="ARBA00022519"/>
    </source>
</evidence>
<keyword evidence="12" id="KW-1133">Transmembrane helix</keyword>
<reference evidence="17 18" key="1">
    <citation type="submission" date="2019-05" db="EMBL/GenBank/DDBJ databases">
        <title>Draft Genome Sequences of Six Type Strains of the Genus Massilia.</title>
        <authorList>
            <person name="Miess H."/>
            <person name="Frediansyhah A."/>
            <person name="Gross H."/>
        </authorList>
    </citation>
    <scope>NUCLEOTIDE SEQUENCE [LARGE SCALE GENOMIC DNA]</scope>
    <source>
        <strain evidence="17 18">DSMZ 26121</strain>
    </source>
</reference>
<dbReference type="Pfam" id="PF00672">
    <property type="entry name" value="HAMP"/>
    <property type="match status" value="1"/>
</dbReference>
<dbReference type="SUPFAM" id="SSF47384">
    <property type="entry name" value="Homodimeric domain of signal transducing histidine kinase"/>
    <property type="match status" value="1"/>
</dbReference>
<comment type="subcellular location">
    <subcellularLocation>
        <location evidence="2">Cell inner membrane</location>
        <topology evidence="2">Multi-pass membrane protein</topology>
    </subcellularLocation>
</comment>
<keyword evidence="5" id="KW-0997">Cell inner membrane</keyword>
<dbReference type="EMBL" id="CP040017">
    <property type="protein sequence ID" value="QCP11021.1"/>
    <property type="molecule type" value="Genomic_DNA"/>
</dbReference>
<dbReference type="Gene3D" id="1.10.287.130">
    <property type="match status" value="1"/>
</dbReference>
<proteinExistence type="predicted"/>
<evidence type="ECO:0000256" key="9">
    <source>
        <dbReference type="ARBA" id="ARBA00022741"/>
    </source>
</evidence>
<dbReference type="Proteomes" id="UP000298763">
    <property type="component" value="Chromosome"/>
</dbReference>
<dbReference type="InterPro" id="IPR038421">
    <property type="entry name" value="RisS_PPD_sf"/>
</dbReference>
<evidence type="ECO:0000256" key="4">
    <source>
        <dbReference type="ARBA" id="ARBA00022475"/>
    </source>
</evidence>
<dbReference type="InterPro" id="IPR004358">
    <property type="entry name" value="Sig_transdc_His_kin-like_C"/>
</dbReference>
<keyword evidence="8" id="KW-0812">Transmembrane</keyword>
<dbReference type="SMART" id="SM00388">
    <property type="entry name" value="HisKA"/>
    <property type="match status" value="1"/>
</dbReference>
<dbReference type="EC" id="2.7.13.3" evidence="3"/>
<evidence type="ECO:0000256" key="14">
    <source>
        <dbReference type="ARBA" id="ARBA00023136"/>
    </source>
</evidence>
<keyword evidence="10" id="KW-0418">Kinase</keyword>
<keyword evidence="9" id="KW-0547">Nucleotide-binding</keyword>
<dbReference type="InterPro" id="IPR005467">
    <property type="entry name" value="His_kinase_dom"/>
</dbReference>
<evidence type="ECO:0000256" key="1">
    <source>
        <dbReference type="ARBA" id="ARBA00000085"/>
    </source>
</evidence>
<gene>
    <name evidence="17" type="ORF">FCL38_11825</name>
</gene>
<evidence type="ECO:0000313" key="18">
    <source>
        <dbReference type="Proteomes" id="UP000298763"/>
    </source>
</evidence>
<dbReference type="PROSITE" id="PS50109">
    <property type="entry name" value="HIS_KIN"/>
    <property type="match status" value="1"/>
</dbReference>
<dbReference type="Gene3D" id="3.30.565.10">
    <property type="entry name" value="Histidine kinase-like ATPase, C-terminal domain"/>
    <property type="match status" value="1"/>
</dbReference>
<dbReference type="InterPro" id="IPR003661">
    <property type="entry name" value="HisK_dim/P_dom"/>
</dbReference>
<dbReference type="Gene3D" id="1.10.8.500">
    <property type="entry name" value="HAMP domain in histidine kinase"/>
    <property type="match status" value="1"/>
</dbReference>
<dbReference type="InterPro" id="IPR036890">
    <property type="entry name" value="HATPase_C_sf"/>
</dbReference>
<evidence type="ECO:0000256" key="11">
    <source>
        <dbReference type="ARBA" id="ARBA00022840"/>
    </source>
</evidence>
<dbReference type="Gene3D" id="3.30.450.300">
    <property type="entry name" value="Sensor histidine kinase RisS, periplasmic domain"/>
    <property type="match status" value="1"/>
</dbReference>
<sequence length="465" mass="51661">MCSSRRDSRADACRPMRFRNISLARLKSGLFWRTFLLLGVLTTLSMASWTGMISWVQRGPQAQQLAAQVISVVTITRAALTHSAPELRTELLFELVSNEGIRVFLLEENDEVDPPPDIALMPDIERLVKAKLGKSTRFSARVNGMRGFWVSFYIGEDQYWLMLERERIPWLTGIQWLGWAAVVSLVSLLGAAAISSLVNAPLRRLTAAFRAIAQGRRPEPLPEKGPQEIRQANRSFNQMVDDLQQVESDRAVILAGISHDLRTPLTRMQLEVEMADLSADARDGMKSDLAQMDAIIAQFLDYAKPTEASTFVPLDVTAMLEEVAHEVSRLPDVKVTTDITCPAQVMGNGTDLKRVFHNLIENARRYGKTPGTDMAEIDIRCSVKGMHTAKRVVIDVEDHGVGVPEERMAELLKPFTRLDEARSQANGAGLGLAIVERVLQRHDAELNLSNREGGGLSIQITLEAV</sequence>
<evidence type="ECO:0000256" key="13">
    <source>
        <dbReference type="ARBA" id="ARBA00023012"/>
    </source>
</evidence>
<keyword evidence="13" id="KW-0902">Two-component regulatory system</keyword>
<dbReference type="Pfam" id="PF02518">
    <property type="entry name" value="HATPase_c"/>
    <property type="match status" value="1"/>
</dbReference>
<keyword evidence="6" id="KW-0597">Phosphoprotein</keyword>
<dbReference type="SMART" id="SM00304">
    <property type="entry name" value="HAMP"/>
    <property type="match status" value="1"/>
</dbReference>
<dbReference type="SUPFAM" id="SSF158472">
    <property type="entry name" value="HAMP domain-like"/>
    <property type="match status" value="1"/>
</dbReference>
<comment type="catalytic activity">
    <reaction evidence="1">
        <text>ATP + protein L-histidine = ADP + protein N-phospho-L-histidine.</text>
        <dbReference type="EC" id="2.7.13.3"/>
    </reaction>
</comment>
<evidence type="ECO:0000256" key="6">
    <source>
        <dbReference type="ARBA" id="ARBA00022553"/>
    </source>
</evidence>
<keyword evidence="18" id="KW-1185">Reference proteome</keyword>
<evidence type="ECO:0000259" key="16">
    <source>
        <dbReference type="PROSITE" id="PS50885"/>
    </source>
</evidence>
<dbReference type="InterPro" id="IPR003660">
    <property type="entry name" value="HAMP_dom"/>
</dbReference>
<dbReference type="PANTHER" id="PTHR44936:SF5">
    <property type="entry name" value="SENSOR HISTIDINE KINASE ENVZ"/>
    <property type="match status" value="1"/>
</dbReference>
<evidence type="ECO:0000256" key="3">
    <source>
        <dbReference type="ARBA" id="ARBA00012438"/>
    </source>
</evidence>
<evidence type="ECO:0000259" key="15">
    <source>
        <dbReference type="PROSITE" id="PS50109"/>
    </source>
</evidence>
<feature type="domain" description="Histidine kinase" evidence="15">
    <location>
        <begin position="256"/>
        <end position="465"/>
    </location>
</feature>
<keyword evidence="7" id="KW-0808">Transferase</keyword>
<dbReference type="SUPFAM" id="SSF55874">
    <property type="entry name" value="ATPase domain of HSP90 chaperone/DNA topoisomerase II/histidine kinase"/>
    <property type="match status" value="1"/>
</dbReference>
<dbReference type="InterPro" id="IPR050980">
    <property type="entry name" value="2C_sensor_his_kinase"/>
</dbReference>
<dbReference type="SMART" id="SM00387">
    <property type="entry name" value="HATPase_c"/>
    <property type="match status" value="1"/>
</dbReference>
<dbReference type="PRINTS" id="PR00344">
    <property type="entry name" value="BCTRLSENSOR"/>
</dbReference>
<accession>A0ABX5UL08</accession>
<dbReference type="CDD" id="cd06225">
    <property type="entry name" value="HAMP"/>
    <property type="match status" value="1"/>
</dbReference>
<dbReference type="InterPro" id="IPR032408">
    <property type="entry name" value="RisS_PPD"/>
</dbReference>
<dbReference type="CDD" id="cd00082">
    <property type="entry name" value="HisKA"/>
    <property type="match status" value="1"/>
</dbReference>
<dbReference type="Pfam" id="PF00512">
    <property type="entry name" value="HisKA"/>
    <property type="match status" value="1"/>
</dbReference>
<keyword evidence="11" id="KW-0067">ATP-binding</keyword>
<evidence type="ECO:0000256" key="12">
    <source>
        <dbReference type="ARBA" id="ARBA00022989"/>
    </source>
</evidence>
<keyword evidence="4" id="KW-1003">Cell membrane</keyword>
<evidence type="ECO:0000256" key="2">
    <source>
        <dbReference type="ARBA" id="ARBA00004429"/>
    </source>
</evidence>
<evidence type="ECO:0000256" key="8">
    <source>
        <dbReference type="ARBA" id="ARBA00022692"/>
    </source>
</evidence>
<evidence type="ECO:0000256" key="7">
    <source>
        <dbReference type="ARBA" id="ARBA00022679"/>
    </source>
</evidence>
<organism evidence="17 18">
    <name type="scientific">Pseudoduganella umbonata</name>
    <dbReference type="NCBI Taxonomy" id="864828"/>
    <lineage>
        <taxon>Bacteria</taxon>
        <taxon>Pseudomonadati</taxon>
        <taxon>Pseudomonadota</taxon>
        <taxon>Betaproteobacteria</taxon>
        <taxon>Burkholderiales</taxon>
        <taxon>Oxalobacteraceae</taxon>
        <taxon>Telluria group</taxon>
        <taxon>Pseudoduganella</taxon>
    </lineage>
</organism>
<dbReference type="InterPro" id="IPR003594">
    <property type="entry name" value="HATPase_dom"/>
</dbReference>
<dbReference type="Pfam" id="PF16524">
    <property type="entry name" value="RisS_PPD"/>
    <property type="match status" value="1"/>
</dbReference>
<keyword evidence="14" id="KW-0472">Membrane</keyword>
<evidence type="ECO:0000256" key="10">
    <source>
        <dbReference type="ARBA" id="ARBA00022777"/>
    </source>
</evidence>
<evidence type="ECO:0000313" key="17">
    <source>
        <dbReference type="EMBL" id="QCP11021.1"/>
    </source>
</evidence>
<dbReference type="PROSITE" id="PS50885">
    <property type="entry name" value="HAMP"/>
    <property type="match status" value="1"/>
</dbReference>
<name>A0ABX5UL08_9BURK</name>
<feature type="domain" description="HAMP" evidence="16">
    <location>
        <begin position="196"/>
        <end position="248"/>
    </location>
</feature>
<dbReference type="PANTHER" id="PTHR44936">
    <property type="entry name" value="SENSOR PROTEIN CREC"/>
    <property type="match status" value="1"/>
</dbReference>
<protein>
    <recommendedName>
        <fullName evidence="3">histidine kinase</fullName>
        <ecNumber evidence="3">2.7.13.3</ecNumber>
    </recommendedName>
</protein>